<evidence type="ECO:0000256" key="3">
    <source>
        <dbReference type="ARBA" id="ARBA00022737"/>
    </source>
</evidence>
<dbReference type="Gene3D" id="1.10.533.10">
    <property type="entry name" value="Death Domain, Fas"/>
    <property type="match status" value="1"/>
</dbReference>
<evidence type="ECO:0000256" key="10">
    <source>
        <dbReference type="SAM" id="Phobius"/>
    </source>
</evidence>
<evidence type="ECO:0000256" key="8">
    <source>
        <dbReference type="ARBA" id="ARBA00023180"/>
    </source>
</evidence>
<evidence type="ECO:0000313" key="13">
    <source>
        <dbReference type="RefSeq" id="XP_022345303.1"/>
    </source>
</evidence>
<keyword evidence="4 10" id="KW-1133">Transmembrane helix</keyword>
<keyword evidence="3" id="KW-0677">Repeat</keyword>
<feature type="compositionally biased region" description="Low complexity" evidence="9">
    <location>
        <begin position="179"/>
        <end position="188"/>
    </location>
</feature>
<dbReference type="PANTHER" id="PTHR12120">
    <property type="entry name" value="TNFR-CYS DOMAIN-CONTAINING PROTEIN"/>
    <property type="match status" value="1"/>
</dbReference>
<proteinExistence type="predicted"/>
<comment type="subcellular location">
    <subcellularLocation>
        <location evidence="1">Membrane</location>
        <topology evidence="1">Single-pass membrane protein</topology>
    </subcellularLocation>
</comment>
<feature type="chain" id="PRO_5034389121" evidence="11">
    <location>
        <begin position="23"/>
        <end position="379"/>
    </location>
</feature>
<protein>
    <submittedName>
        <fullName evidence="13">Uncharacterized protein LOC111137896</fullName>
    </submittedName>
</protein>
<evidence type="ECO:0000256" key="6">
    <source>
        <dbReference type="ARBA" id="ARBA00023157"/>
    </source>
</evidence>
<name>A0A8B8F0K3_CRAVI</name>
<keyword evidence="11" id="KW-0732">Signal</keyword>
<dbReference type="InterPro" id="IPR047526">
    <property type="entry name" value="TNR19/27/EDAR"/>
</dbReference>
<evidence type="ECO:0000256" key="2">
    <source>
        <dbReference type="ARBA" id="ARBA00022692"/>
    </source>
</evidence>
<dbReference type="GO" id="GO:0005886">
    <property type="term" value="C:plasma membrane"/>
    <property type="evidence" value="ECO:0007669"/>
    <property type="project" value="TreeGrafter"/>
</dbReference>
<keyword evidence="7" id="KW-0675">Receptor</keyword>
<evidence type="ECO:0000256" key="11">
    <source>
        <dbReference type="SAM" id="SignalP"/>
    </source>
</evidence>
<evidence type="ECO:0000256" key="5">
    <source>
        <dbReference type="ARBA" id="ARBA00023136"/>
    </source>
</evidence>
<accession>A0A8B8F0K3</accession>
<evidence type="ECO:0000256" key="1">
    <source>
        <dbReference type="ARBA" id="ARBA00004167"/>
    </source>
</evidence>
<evidence type="ECO:0000256" key="4">
    <source>
        <dbReference type="ARBA" id="ARBA00022989"/>
    </source>
</evidence>
<dbReference type="RefSeq" id="XP_022345303.1">
    <property type="nucleotide sequence ID" value="XM_022489595.1"/>
</dbReference>
<dbReference type="AlphaFoldDB" id="A0A8B8F0K3"/>
<keyword evidence="5 10" id="KW-0472">Membrane</keyword>
<dbReference type="Proteomes" id="UP000694844">
    <property type="component" value="Chromosome 5"/>
</dbReference>
<dbReference type="InterPro" id="IPR011029">
    <property type="entry name" value="DEATH-like_dom_sf"/>
</dbReference>
<dbReference type="OrthoDB" id="6153770at2759"/>
<feature type="region of interest" description="Disordered" evidence="9">
    <location>
        <begin position="166"/>
        <end position="188"/>
    </location>
</feature>
<dbReference type="GO" id="GO:0046330">
    <property type="term" value="P:positive regulation of JNK cascade"/>
    <property type="evidence" value="ECO:0007669"/>
    <property type="project" value="InterPro"/>
</dbReference>
<dbReference type="KEGG" id="cvn:111137896"/>
<keyword evidence="2 10" id="KW-0812">Transmembrane</keyword>
<gene>
    <name evidence="13" type="primary">LOC111137896</name>
</gene>
<dbReference type="GeneID" id="111137896"/>
<sequence length="379" mass="42023">MGRSIELLFISILLVNFALIQAAPCETGRSKYSISKGRCVRCKCPKGTEFSKNKDIPYDKELGALQCPNCTRCAHNFYSNARTGFTCVECSTPCDERRRVILIPCNGMVNVRCGACKEGYYERLEGDVSCTPCGEDTGRPECVSNVTRGPAVPFIKPETETLAIPAKGIDDNQVPGSPPTTDSTTSSSQGSHMILIILCVVVLILGTVVVLIFIKIIPKCCSFSQWSSRHFGSNSTCSNGSSGSLLKDGRPNNDLEIDAVHTEDCVELDEETSRRMKTKTVHRDDRLLLVIATKIDREPSDAFQELGIGRSVIFQEKENQSRRGLDTSEYYLTVLQKWAEKNHLQATQMALYEAFHKTHVHSVCHIILSDCILDPFLLK</sequence>
<organism evidence="12 13">
    <name type="scientific">Crassostrea virginica</name>
    <name type="common">Eastern oyster</name>
    <dbReference type="NCBI Taxonomy" id="6565"/>
    <lineage>
        <taxon>Eukaryota</taxon>
        <taxon>Metazoa</taxon>
        <taxon>Spiralia</taxon>
        <taxon>Lophotrochozoa</taxon>
        <taxon>Mollusca</taxon>
        <taxon>Bivalvia</taxon>
        <taxon>Autobranchia</taxon>
        <taxon>Pteriomorphia</taxon>
        <taxon>Ostreida</taxon>
        <taxon>Ostreoidea</taxon>
        <taxon>Ostreidae</taxon>
        <taxon>Crassostrea</taxon>
    </lineage>
</organism>
<dbReference type="PANTHER" id="PTHR12120:SF10">
    <property type="entry name" value="TNFR-CYS DOMAIN-CONTAINING PROTEIN"/>
    <property type="match status" value="1"/>
</dbReference>
<keyword evidence="8" id="KW-0325">Glycoprotein</keyword>
<keyword evidence="6" id="KW-1015">Disulfide bond</keyword>
<keyword evidence="12" id="KW-1185">Reference proteome</keyword>
<feature type="transmembrane region" description="Helical" evidence="10">
    <location>
        <begin position="193"/>
        <end position="214"/>
    </location>
</feature>
<dbReference type="GO" id="GO:0038023">
    <property type="term" value="F:signaling receptor activity"/>
    <property type="evidence" value="ECO:0007669"/>
    <property type="project" value="InterPro"/>
</dbReference>
<evidence type="ECO:0000256" key="7">
    <source>
        <dbReference type="ARBA" id="ARBA00023170"/>
    </source>
</evidence>
<dbReference type="GO" id="GO:0043123">
    <property type="term" value="P:positive regulation of canonical NF-kappaB signal transduction"/>
    <property type="evidence" value="ECO:0007669"/>
    <property type="project" value="InterPro"/>
</dbReference>
<feature type="signal peptide" evidence="11">
    <location>
        <begin position="1"/>
        <end position="22"/>
    </location>
</feature>
<reference evidence="13" key="1">
    <citation type="submission" date="2025-08" db="UniProtKB">
        <authorList>
            <consortium name="RefSeq"/>
        </authorList>
    </citation>
    <scope>IDENTIFICATION</scope>
    <source>
        <tissue evidence="13">Whole sample</tissue>
    </source>
</reference>
<evidence type="ECO:0000313" key="12">
    <source>
        <dbReference type="Proteomes" id="UP000694844"/>
    </source>
</evidence>
<evidence type="ECO:0000256" key="9">
    <source>
        <dbReference type="SAM" id="MobiDB-lite"/>
    </source>
</evidence>